<accession>A0A841IV43</accession>
<dbReference type="Pfam" id="PF23494">
    <property type="entry name" value="bPH_10"/>
    <property type="match status" value="1"/>
</dbReference>
<keyword evidence="1" id="KW-1133">Transmembrane helix</keyword>
<keyword evidence="1" id="KW-0472">Membrane</keyword>
<dbReference type="EMBL" id="JACHJO010000009">
    <property type="protein sequence ID" value="MBB6121126.1"/>
    <property type="molecule type" value="Genomic_DNA"/>
</dbReference>
<sequence length="233" mass="25448">MTDIRRPTAVRDGLGTHLFLWTVFPLLGAGTGWVLSQVPSWLALLPEWVLHLPFLPGPEPVAALANLSGPVLTGVLTAAGLLAGALVTLSSYDEMVTVEIDGGSVRVTRKETVRIARDRVGAAFVDGKDLVVLGPDTAELVRERTGHSEARLRAAFEEHGHTWLDADPCQDDYRRWFDGVPGLEQGAQAILRARQAALEAKESAEAAELRTELARLGVVVRDEGKRQYWRTVR</sequence>
<gene>
    <name evidence="4" type="ORF">FHS13_003094</name>
</gene>
<feature type="transmembrane region" description="Helical" evidence="1">
    <location>
        <begin position="64"/>
        <end position="87"/>
    </location>
</feature>
<evidence type="ECO:0000259" key="3">
    <source>
        <dbReference type="Pfam" id="PF23494"/>
    </source>
</evidence>
<evidence type="ECO:0000313" key="4">
    <source>
        <dbReference type="EMBL" id="MBB6121126.1"/>
    </source>
</evidence>
<feature type="domain" description="YqeB PH" evidence="3">
    <location>
        <begin position="8"/>
        <end position="163"/>
    </location>
</feature>
<name>A0A841IV43_9ACTN</name>
<proteinExistence type="predicted"/>
<protein>
    <recommendedName>
        <fullName evidence="6">DUF308 domain-containing protein</fullName>
    </recommendedName>
</protein>
<dbReference type="AlphaFoldDB" id="A0A841IV43"/>
<reference evidence="4 5" key="1">
    <citation type="submission" date="2020-08" db="EMBL/GenBank/DDBJ databases">
        <title>Genomic Encyclopedia of Type Strains, Phase III (KMG-III): the genomes of soil and plant-associated and newly described type strains.</title>
        <authorList>
            <person name="Whitman W."/>
        </authorList>
    </citation>
    <scope>NUCLEOTIDE SEQUENCE [LARGE SCALE GENOMIC DNA]</scope>
    <source>
        <strain evidence="4 5">CECT 8712</strain>
    </source>
</reference>
<organism evidence="4 5">
    <name type="scientific">Nocardiopsis algeriensis</name>
    <dbReference type="NCBI Taxonomy" id="1478215"/>
    <lineage>
        <taxon>Bacteria</taxon>
        <taxon>Bacillati</taxon>
        <taxon>Actinomycetota</taxon>
        <taxon>Actinomycetes</taxon>
        <taxon>Streptosporangiales</taxon>
        <taxon>Nocardiopsidaceae</taxon>
        <taxon>Nocardiopsis</taxon>
    </lineage>
</organism>
<dbReference type="InterPro" id="IPR057798">
    <property type="entry name" value="PH_YqeB"/>
</dbReference>
<evidence type="ECO:0000259" key="2">
    <source>
        <dbReference type="Pfam" id="PF23493"/>
    </source>
</evidence>
<dbReference type="Proteomes" id="UP000536604">
    <property type="component" value="Unassembled WGS sequence"/>
</dbReference>
<comment type="caution">
    <text evidence="4">The sequence shown here is derived from an EMBL/GenBank/DDBJ whole genome shotgun (WGS) entry which is preliminary data.</text>
</comment>
<evidence type="ECO:0000256" key="1">
    <source>
        <dbReference type="SAM" id="Phobius"/>
    </source>
</evidence>
<feature type="transmembrane region" description="Helical" evidence="1">
    <location>
        <begin position="20"/>
        <end position="44"/>
    </location>
</feature>
<dbReference type="InterPro" id="IPR056411">
    <property type="entry name" value="CysS_C"/>
</dbReference>
<keyword evidence="1" id="KW-0812">Transmembrane</keyword>
<evidence type="ECO:0008006" key="6">
    <source>
        <dbReference type="Google" id="ProtNLM"/>
    </source>
</evidence>
<keyword evidence="5" id="KW-1185">Reference proteome</keyword>
<dbReference type="Pfam" id="PF23493">
    <property type="entry name" value="CysS_C"/>
    <property type="match status" value="1"/>
</dbReference>
<evidence type="ECO:0000313" key="5">
    <source>
        <dbReference type="Proteomes" id="UP000536604"/>
    </source>
</evidence>
<dbReference type="RefSeq" id="WP_184292591.1">
    <property type="nucleotide sequence ID" value="NZ_JACHJO010000009.1"/>
</dbReference>
<feature type="domain" description="Cysteinyl-tRNA ligase anticodon binding" evidence="2">
    <location>
        <begin position="181"/>
        <end position="230"/>
    </location>
</feature>